<gene>
    <name evidence="1" type="ORF">OXH18_09925</name>
</gene>
<keyword evidence="2" id="KW-1185">Reference proteome</keyword>
<dbReference type="SUPFAM" id="SSF63737">
    <property type="entry name" value="Leukotriene A4 hydrolase N-terminal domain"/>
    <property type="match status" value="1"/>
</dbReference>
<dbReference type="RefSeq" id="WP_268612521.1">
    <property type="nucleotide sequence ID" value="NZ_CP113797.1"/>
</dbReference>
<dbReference type="InterPro" id="IPR021256">
    <property type="entry name" value="DUF2808"/>
</dbReference>
<protein>
    <submittedName>
        <fullName evidence="1">DUF2808 domain-containing protein</fullName>
    </submittedName>
</protein>
<dbReference type="KEGG" id="tsin:OXH18_09925"/>
<reference evidence="1" key="1">
    <citation type="submission" date="2022-12" db="EMBL/GenBank/DDBJ databases">
        <title>Polyphasic identification of a Novel Hot-Spring Cyanobacterium Ocullathermofonsia sinensis gen nov. sp. nov. and Genomic Insights on its Adaptations to the Thermal Habitat.</title>
        <authorList>
            <person name="Daroch M."/>
            <person name="Tang J."/>
            <person name="Jiang Y."/>
        </authorList>
    </citation>
    <scope>NUCLEOTIDE SEQUENCE</scope>
    <source>
        <strain evidence="1">PKUAC-SCTA174</strain>
    </source>
</reference>
<proteinExistence type="predicted"/>
<dbReference type="EMBL" id="CP113797">
    <property type="protein sequence ID" value="WAL62283.1"/>
    <property type="molecule type" value="Genomic_DNA"/>
</dbReference>
<name>A0A9E9CA19_9CYAN</name>
<dbReference type="Pfam" id="PF10989">
    <property type="entry name" value="DUF2808"/>
    <property type="match status" value="1"/>
</dbReference>
<evidence type="ECO:0000313" key="1">
    <source>
        <dbReference type="EMBL" id="WAL62283.1"/>
    </source>
</evidence>
<dbReference type="Proteomes" id="UP001163152">
    <property type="component" value="Chromosome"/>
</dbReference>
<dbReference type="AlphaFoldDB" id="A0A9E9CA19"/>
<dbReference type="InterPro" id="IPR042097">
    <property type="entry name" value="Aminopeptidase_N-like_N_sf"/>
</dbReference>
<evidence type="ECO:0000313" key="2">
    <source>
        <dbReference type="Proteomes" id="UP001163152"/>
    </source>
</evidence>
<sequence>MRPLTWLGVALAASFGLNSILWTPAWTNDPSAHAAEVRGQIYFTRPPALVGAITTHNAVFFRHPSYYFTLEVPTDAGEPLGQVVIQQQDGGTAARRVRYRLDATQAFLGTQGNRGDALALSETRFDRDNQTVTVRFDPPVPPGNTVTIRLRPERNPRLGGVYLFGVTAYPAGETPYGQFLGYGRFNIYERDYLPFPFF</sequence>
<accession>A0A9E9CA19</accession>
<organism evidence="1 2">
    <name type="scientific">Thermocoleostomius sinensis A174</name>
    <dbReference type="NCBI Taxonomy" id="2016057"/>
    <lineage>
        <taxon>Bacteria</taxon>
        <taxon>Bacillati</taxon>
        <taxon>Cyanobacteriota</taxon>
        <taxon>Cyanophyceae</taxon>
        <taxon>Oculatellales</taxon>
        <taxon>Oculatellaceae</taxon>
        <taxon>Thermocoleostomius</taxon>
    </lineage>
</organism>